<comment type="caution">
    <text evidence="4">The sequence shown here is derived from an EMBL/GenBank/DDBJ whole genome shotgun (WGS) entry which is preliminary data.</text>
</comment>
<feature type="domain" description="PBP" evidence="3">
    <location>
        <begin position="26"/>
        <end position="257"/>
    </location>
</feature>
<accession>A0A7X1ZIE3</accession>
<feature type="signal peptide" evidence="2">
    <location>
        <begin position="1"/>
        <end position="27"/>
    </location>
</feature>
<evidence type="ECO:0000256" key="2">
    <source>
        <dbReference type="SAM" id="SignalP"/>
    </source>
</evidence>
<dbReference type="AlphaFoldDB" id="A0A7X1ZIE3"/>
<dbReference type="InterPro" id="IPR024370">
    <property type="entry name" value="PBP_domain"/>
</dbReference>
<gene>
    <name evidence="4" type="ORF">GHC57_14945</name>
</gene>
<dbReference type="InterPro" id="IPR050811">
    <property type="entry name" value="Phosphate_ABC_transporter"/>
</dbReference>
<evidence type="ECO:0000313" key="4">
    <source>
        <dbReference type="EMBL" id="MQX37815.1"/>
    </source>
</evidence>
<dbReference type="RefSeq" id="WP_153345680.1">
    <property type="nucleotide sequence ID" value="NZ_WIVE01000057.1"/>
</dbReference>
<keyword evidence="5" id="KW-1185">Reference proteome</keyword>
<dbReference type="PANTHER" id="PTHR30570:SF1">
    <property type="entry name" value="PHOSPHATE-BINDING PROTEIN PSTS"/>
    <property type="match status" value="1"/>
</dbReference>
<evidence type="ECO:0000259" key="3">
    <source>
        <dbReference type="Pfam" id="PF12849"/>
    </source>
</evidence>
<protein>
    <recommendedName>
        <fullName evidence="3">PBP domain-containing protein</fullName>
    </recommendedName>
</protein>
<dbReference type="Proteomes" id="UP000434582">
    <property type="component" value="Unassembled WGS sequence"/>
</dbReference>
<dbReference type="SUPFAM" id="SSF53850">
    <property type="entry name" value="Periplasmic binding protein-like II"/>
    <property type="match status" value="1"/>
</dbReference>
<keyword evidence="1 2" id="KW-0732">Signal</keyword>
<dbReference type="Gene3D" id="3.40.190.10">
    <property type="entry name" value="Periplasmic binding protein-like II"/>
    <property type="match status" value="2"/>
</dbReference>
<proteinExistence type="predicted"/>
<reference evidence="4 5" key="1">
    <citation type="submission" date="2019-10" db="EMBL/GenBank/DDBJ databases">
        <title>Draft whole-genome sequence of the purple nonsulfur photosynthetic bacterium Roseospira navarrensis DSM 15114.</title>
        <authorList>
            <person name="Kyndt J.A."/>
            <person name="Meyer T.E."/>
        </authorList>
    </citation>
    <scope>NUCLEOTIDE SEQUENCE [LARGE SCALE GENOMIC DNA]</scope>
    <source>
        <strain evidence="4 5">DSM 15114</strain>
    </source>
</reference>
<evidence type="ECO:0000313" key="5">
    <source>
        <dbReference type="Proteomes" id="UP000434582"/>
    </source>
</evidence>
<dbReference type="Pfam" id="PF12849">
    <property type="entry name" value="PBP_like_2"/>
    <property type="match status" value="1"/>
</dbReference>
<evidence type="ECO:0000256" key="1">
    <source>
        <dbReference type="ARBA" id="ARBA00022729"/>
    </source>
</evidence>
<dbReference type="EMBL" id="WIVE01000057">
    <property type="protein sequence ID" value="MQX37815.1"/>
    <property type="molecule type" value="Genomic_DNA"/>
</dbReference>
<name>A0A7X1ZIE3_9PROT</name>
<feature type="chain" id="PRO_5031373502" description="PBP domain-containing protein" evidence="2">
    <location>
        <begin position="28"/>
        <end position="275"/>
    </location>
</feature>
<dbReference type="OrthoDB" id="5506472at2"/>
<sequence length="275" mass="28376">MVSLKTCVRRGVLATLCLGGFGWSASAETTIRVGGTGAPLAALAELGARFAEDHPDVTVTVLPSLGSGGGIRAVRDRVIDVAVSSRPVRDDEGAGSTLIVQPFARTAVTVLTSLPGGASVTTDGLAGLIADPHATWPDGTPVHVILRPETETDIHEIADDRPVIGQALATARARPEVPVAATDQENMDLAADLPGALTVGTLLQMRAEGWPLYPVTIDGQAASGPAVADGTYPVTKDFALVVRTDASETALAFIGFLRGEQAAAYIRSLDAIPLR</sequence>
<organism evidence="4 5">
    <name type="scientific">Roseospira navarrensis</name>
    <dbReference type="NCBI Taxonomy" id="140058"/>
    <lineage>
        <taxon>Bacteria</taxon>
        <taxon>Pseudomonadati</taxon>
        <taxon>Pseudomonadota</taxon>
        <taxon>Alphaproteobacteria</taxon>
        <taxon>Rhodospirillales</taxon>
        <taxon>Rhodospirillaceae</taxon>
        <taxon>Roseospira</taxon>
    </lineage>
</organism>
<dbReference type="PANTHER" id="PTHR30570">
    <property type="entry name" value="PERIPLASMIC PHOSPHATE BINDING COMPONENT OF PHOSPHATE ABC TRANSPORTER"/>
    <property type="match status" value="1"/>
</dbReference>